<dbReference type="SUPFAM" id="SSF57196">
    <property type="entry name" value="EGF/Laminin"/>
    <property type="match status" value="1"/>
</dbReference>
<sequence length="309" mass="34219">MTRIIVGLLLWCCSLADSSCEAGFTLSNGSCADINECEGNRRLCGKHADCINLPGSFRCNCHPGYMQYHDKDKCDELDTATKAPPTKTTPVSDMNECELNRGLCGKHADCINLPGSFRCDCHPGYMHRQAKQMCFGKRLNLTWGKKQTLQSTERYAKAHQKANHGKLTLIKAFHTKNFAKQNLAGKPPIGVAGRQDIDECSQTPWLFGPNAQCTNTVGSYTCSCNPGFFPNTGLRWILNQTRCEDLTKIQDGKTCNIPINTGTSSHLNSSSAWFCLITNFNSINFISGYQLQVRITVQLPLSVQLNTAY</sequence>
<dbReference type="SMART" id="SM00181">
    <property type="entry name" value="EGF"/>
    <property type="match status" value="3"/>
</dbReference>
<dbReference type="Pfam" id="PF07645">
    <property type="entry name" value="EGF_CA"/>
    <property type="match status" value="3"/>
</dbReference>
<evidence type="ECO:0000256" key="1">
    <source>
        <dbReference type="ARBA" id="ARBA00022536"/>
    </source>
</evidence>
<keyword evidence="3" id="KW-0677">Repeat</keyword>
<dbReference type="EMBL" id="JAHFZB010000042">
    <property type="protein sequence ID" value="KAK6468758.1"/>
    <property type="molecule type" value="Genomic_DNA"/>
</dbReference>
<organism evidence="8 9">
    <name type="scientific">Huso huso</name>
    <name type="common">Beluga</name>
    <name type="synonym">Acipenser huso</name>
    <dbReference type="NCBI Taxonomy" id="61971"/>
    <lineage>
        <taxon>Eukaryota</taxon>
        <taxon>Metazoa</taxon>
        <taxon>Chordata</taxon>
        <taxon>Craniata</taxon>
        <taxon>Vertebrata</taxon>
        <taxon>Euteleostomi</taxon>
        <taxon>Actinopterygii</taxon>
        <taxon>Chondrostei</taxon>
        <taxon>Acipenseriformes</taxon>
        <taxon>Acipenseridae</taxon>
        <taxon>Huso</taxon>
    </lineage>
</organism>
<dbReference type="InterPro" id="IPR001881">
    <property type="entry name" value="EGF-like_Ca-bd_dom"/>
</dbReference>
<name>A0ABR0Y876_HUSHU</name>
<dbReference type="PROSITE" id="PS00010">
    <property type="entry name" value="ASX_HYDROXYL"/>
    <property type="match status" value="3"/>
</dbReference>
<dbReference type="Proteomes" id="UP001369086">
    <property type="component" value="Unassembled WGS sequence"/>
</dbReference>
<dbReference type="SUPFAM" id="SSF57184">
    <property type="entry name" value="Growth factor receptor domain"/>
    <property type="match status" value="1"/>
</dbReference>
<gene>
    <name evidence="8" type="ORF">HHUSO_G33091</name>
</gene>
<evidence type="ECO:0000256" key="5">
    <source>
        <dbReference type="PROSITE-ProRule" id="PRU00076"/>
    </source>
</evidence>
<keyword evidence="9" id="KW-1185">Reference proteome</keyword>
<feature type="domain" description="EGF-like" evidence="7">
    <location>
        <begin position="93"/>
        <end position="131"/>
    </location>
</feature>
<dbReference type="PROSITE" id="PS50026">
    <property type="entry name" value="EGF_3"/>
    <property type="match status" value="3"/>
</dbReference>
<dbReference type="CDD" id="cd00054">
    <property type="entry name" value="EGF_CA"/>
    <property type="match status" value="3"/>
</dbReference>
<evidence type="ECO:0000259" key="7">
    <source>
        <dbReference type="PROSITE" id="PS50026"/>
    </source>
</evidence>
<accession>A0ABR0Y876</accession>
<dbReference type="SMART" id="SM00179">
    <property type="entry name" value="EGF_CA"/>
    <property type="match status" value="3"/>
</dbReference>
<evidence type="ECO:0000256" key="6">
    <source>
        <dbReference type="SAM" id="SignalP"/>
    </source>
</evidence>
<dbReference type="InterPro" id="IPR050751">
    <property type="entry name" value="ECM_structural_protein"/>
</dbReference>
<protein>
    <submittedName>
        <fullName evidence="8">Adhesion G protein-coupled receptor E1-like</fullName>
    </submittedName>
</protein>
<evidence type="ECO:0000256" key="4">
    <source>
        <dbReference type="ARBA" id="ARBA00023157"/>
    </source>
</evidence>
<evidence type="ECO:0000313" key="8">
    <source>
        <dbReference type="EMBL" id="KAK6468758.1"/>
    </source>
</evidence>
<reference evidence="8 9" key="1">
    <citation type="submission" date="2021-05" db="EMBL/GenBank/DDBJ databases">
        <authorList>
            <person name="Zahm M."/>
            <person name="Klopp C."/>
            <person name="Cabau C."/>
            <person name="Kuhl H."/>
            <person name="Suciu R."/>
            <person name="Ciorpac M."/>
            <person name="Holostenco D."/>
            <person name="Gessner J."/>
            <person name="Wuertz S."/>
            <person name="Hohne C."/>
            <person name="Stock M."/>
            <person name="Gislard M."/>
            <person name="Lluch J."/>
            <person name="Milhes M."/>
            <person name="Lampietro C."/>
            <person name="Lopez Roques C."/>
            <person name="Donnadieu C."/>
            <person name="Du K."/>
            <person name="Schartl M."/>
            <person name="Guiguen Y."/>
        </authorList>
    </citation>
    <scope>NUCLEOTIDE SEQUENCE [LARGE SCALE GENOMIC DNA]</scope>
    <source>
        <strain evidence="8">Hh-F2</strain>
        <tissue evidence="8">Blood</tissue>
    </source>
</reference>
<dbReference type="InterPro" id="IPR049883">
    <property type="entry name" value="NOTCH1_EGF-like"/>
</dbReference>
<dbReference type="PANTHER" id="PTHR24034">
    <property type="entry name" value="EGF-LIKE DOMAIN-CONTAINING PROTEIN"/>
    <property type="match status" value="1"/>
</dbReference>
<dbReference type="Gene3D" id="2.10.25.10">
    <property type="entry name" value="Laminin"/>
    <property type="match status" value="3"/>
</dbReference>
<feature type="domain" description="EGF-like" evidence="7">
    <location>
        <begin position="33"/>
        <end position="75"/>
    </location>
</feature>
<keyword evidence="4" id="KW-1015">Disulfide bond</keyword>
<evidence type="ECO:0000256" key="3">
    <source>
        <dbReference type="ARBA" id="ARBA00022737"/>
    </source>
</evidence>
<dbReference type="InterPro" id="IPR000152">
    <property type="entry name" value="EGF-type_Asp/Asn_hydroxyl_site"/>
</dbReference>
<feature type="signal peptide" evidence="6">
    <location>
        <begin position="1"/>
        <end position="16"/>
    </location>
</feature>
<dbReference type="InterPro" id="IPR018097">
    <property type="entry name" value="EGF_Ca-bd_CS"/>
</dbReference>
<evidence type="ECO:0000256" key="2">
    <source>
        <dbReference type="ARBA" id="ARBA00022729"/>
    </source>
</evidence>
<keyword evidence="1 5" id="KW-0245">EGF-like domain</keyword>
<dbReference type="InterPro" id="IPR009030">
    <property type="entry name" value="Growth_fac_rcpt_cys_sf"/>
</dbReference>
<evidence type="ECO:0000313" key="9">
    <source>
        <dbReference type="Proteomes" id="UP001369086"/>
    </source>
</evidence>
<feature type="chain" id="PRO_5045633114" evidence="6">
    <location>
        <begin position="17"/>
        <end position="309"/>
    </location>
</feature>
<feature type="domain" description="EGF-like" evidence="7">
    <location>
        <begin position="196"/>
        <end position="234"/>
    </location>
</feature>
<dbReference type="PROSITE" id="PS01186">
    <property type="entry name" value="EGF_2"/>
    <property type="match status" value="1"/>
</dbReference>
<comment type="caution">
    <text evidence="8">The sequence shown here is derived from an EMBL/GenBank/DDBJ whole genome shotgun (WGS) entry which is preliminary data.</text>
</comment>
<dbReference type="PANTHER" id="PTHR24034:SF209">
    <property type="entry name" value="EGF-LIKE DOMAIN-CONTAINING PROTEIN"/>
    <property type="match status" value="1"/>
</dbReference>
<keyword evidence="2 6" id="KW-0732">Signal</keyword>
<dbReference type="PROSITE" id="PS01187">
    <property type="entry name" value="EGF_CA"/>
    <property type="match status" value="1"/>
</dbReference>
<proteinExistence type="predicted"/>
<dbReference type="InterPro" id="IPR000742">
    <property type="entry name" value="EGF"/>
</dbReference>
<comment type="caution">
    <text evidence="5">Lacks conserved residue(s) required for the propagation of feature annotation.</text>
</comment>